<accession>A0A512C6U7</accession>
<dbReference type="Proteomes" id="UP000321301">
    <property type="component" value="Unassembled WGS sequence"/>
</dbReference>
<dbReference type="SUPFAM" id="SSF51161">
    <property type="entry name" value="Trimeric LpxA-like enzymes"/>
    <property type="match status" value="1"/>
</dbReference>
<dbReference type="AlphaFoldDB" id="A0A512C6U7"/>
<feature type="domain" description="DUF4954" evidence="1">
    <location>
        <begin position="42"/>
        <end position="486"/>
    </location>
</feature>
<organism evidence="3 4">
    <name type="scientific">Cyclobacterium qasimii</name>
    <dbReference type="NCBI Taxonomy" id="1350429"/>
    <lineage>
        <taxon>Bacteria</taxon>
        <taxon>Pseudomonadati</taxon>
        <taxon>Bacteroidota</taxon>
        <taxon>Cytophagia</taxon>
        <taxon>Cytophagales</taxon>
        <taxon>Cyclobacteriaceae</taxon>
        <taxon>Cyclobacterium</taxon>
    </lineage>
</organism>
<evidence type="ECO:0000259" key="2">
    <source>
        <dbReference type="Pfam" id="PF20683"/>
    </source>
</evidence>
<comment type="caution">
    <text evidence="3">The sequence shown here is derived from an EMBL/GenBank/DDBJ whole genome shotgun (WGS) entry which is preliminary data.</text>
</comment>
<sequence length="737" mass="83716">MNKISRHPLSSLGYQFIDPKYLPEGADEYYLRNKQNRTKTLFRNLSASELEQLVRNHNQADNWNNILVSDAFNPDLVKNCKFFGLIRIGKLEPFFLEYHNLRMPVGLYNSTIISCDIGDNVVIDNVNYLSHYILGDEVVLVNVNEMSTTSHAKFGNGIVKEGESEDVRIWLELCNENGGRKVAPFSGMLPGDAWMWSRYRTDERFQSKLLSFTQNEFDVKRGYYGKVGDRCIIKNTLIIKDVWIGSDAYIKGANKLKNLTIHSTADASTQVGEGCELVNGIVSEGCTLFYGVKAVRFLMAAQSQLKYGARLINSYLGSNATISCCEVLNSLIFPSHEQHHNNSFLCAALVQGQSNMAAGATVGSNHNSRGADGEIIAGRGFWPGLCVSLKHNSRLATFTIVAKGDYPAELDIPIPFSLLSNDVTHDELIVMPAYWFQYNLYALSRNAWKYKARDKRIEKFQRLEFDFLAPDSMVEVLNSITVLEELCGKAFFAKHPTGQEESNQSIKQKGKKLLSSKDPLVKELDIFATGWENSKRKIRLIKVAEAYTLFKQLIQYYPVYCLSEYYSKVDLSNESFLKELTSKLPAPDMWINVGGQLVPKLCMDQLIADVKEGEINSWNDLHDRYIKLGNEYEEAKTKHAFAIAFADQGIETSDFDKSQLFEMLEASKSFRQAMSEKIYSSRKKDYDNPFRNMVYANEEERDLVLGALEDNGFIQTEKEESQKFIQQINDFQNSLNI</sequence>
<evidence type="ECO:0000313" key="4">
    <source>
        <dbReference type="Proteomes" id="UP000321301"/>
    </source>
</evidence>
<dbReference type="Pfam" id="PF20683">
    <property type="entry name" value="DUF6819"/>
    <property type="match status" value="1"/>
</dbReference>
<dbReference type="InterPro" id="IPR032533">
    <property type="entry name" value="DUF4954"/>
</dbReference>
<dbReference type="Pfam" id="PF16314">
    <property type="entry name" value="DUF4954"/>
    <property type="match status" value="1"/>
</dbReference>
<dbReference type="InterPro" id="IPR011004">
    <property type="entry name" value="Trimer_LpxA-like_sf"/>
</dbReference>
<gene>
    <name evidence="3" type="ORF">CQA01_04590</name>
</gene>
<evidence type="ECO:0000259" key="1">
    <source>
        <dbReference type="Pfam" id="PF16314"/>
    </source>
</evidence>
<dbReference type="EMBL" id="BJYV01000001">
    <property type="protein sequence ID" value="GEO19925.1"/>
    <property type="molecule type" value="Genomic_DNA"/>
</dbReference>
<evidence type="ECO:0000313" key="3">
    <source>
        <dbReference type="EMBL" id="GEO19925.1"/>
    </source>
</evidence>
<protein>
    <submittedName>
        <fullName evidence="3">DUF4954 domain-containing protein</fullName>
    </submittedName>
</protein>
<dbReference type="RefSeq" id="WP_146946986.1">
    <property type="nucleotide sequence ID" value="NZ_BJYV01000001.1"/>
</dbReference>
<keyword evidence="4" id="KW-1185">Reference proteome</keyword>
<feature type="domain" description="DUF6819" evidence="2">
    <location>
        <begin position="588"/>
        <end position="723"/>
    </location>
</feature>
<reference evidence="3 4" key="1">
    <citation type="submission" date="2019-07" db="EMBL/GenBank/DDBJ databases">
        <title>Whole genome shotgun sequence of Cyclobacterium qasimii NBRC 106168.</title>
        <authorList>
            <person name="Hosoyama A."/>
            <person name="Uohara A."/>
            <person name="Ohji S."/>
            <person name="Ichikawa N."/>
        </authorList>
    </citation>
    <scope>NUCLEOTIDE SEQUENCE [LARGE SCALE GENOMIC DNA]</scope>
    <source>
        <strain evidence="3 4">NBRC 106168</strain>
    </source>
</reference>
<dbReference type="Gene3D" id="2.160.10.10">
    <property type="entry name" value="Hexapeptide repeat proteins"/>
    <property type="match status" value="1"/>
</dbReference>
<proteinExistence type="predicted"/>
<dbReference type="InterPro" id="IPR049208">
    <property type="entry name" value="DUF6819"/>
</dbReference>
<name>A0A512C6U7_9BACT</name>